<evidence type="ECO:0000256" key="2">
    <source>
        <dbReference type="ARBA" id="ARBA00022884"/>
    </source>
</evidence>
<name>A0A6A6T2C4_9PLEO</name>
<sequence length="721" mass="79817">MAGIKRKSPTVSQSLSNKSKKLKVEKSAKKAPPKEDSEDLIESDTSEDEHGYFGFAAKKGSTADSSEDESSDSDEQGEKTRRAIQKNAESRKDPGQQQPSALANLNATSSREAHAKQKALAKERKAAKPNANEVERSKKLWEKLRLKSHVEKEERKTLVKELFEIITGRVKDFVFKHDSVRVIQCAIKYSTIEQRRTIARELKDEFKTLAEGKYSKFLIAKLLEKGDPEIRDLIISEFYGHVRRLINHPEAAWILDDTYRAVATSEQKNRLLREWYGPEFSIKGLQSQGTDSAELSAILNESPEKRKPILEYLESQINQLVQKKLTGFTMLHDAMLQYFLACKPGSPEANDFLEHLRPDTTLKEGEESDNVDILKNLAFTKSGSRLVSLALAYGTAKDRKVFLKPYKDTMEMMAYDANAHHVLLAALAVVDDTKLTSKSIFGELLPANDTLPEKVLNLASDPRARAVLLYPFASDAKWLMDDKSRERLSEIYTIRSTTSKKDPNTRQQEIARSIEPQILTSITARAKDFASFGFGLQFLGEVLVGAPDVEPAKRQEALLEVVKLAQDILDSSLTSTPTAAEQSTDAVGAGPKQDVSALGKNMLKTLVQGGKYDPALKKVVRVEPDLGFANLFWDQIKADVGRWATGPGSFVIVGLVESEGFERRDEVLKALGKEKKKLEAAAGPAKADGKAKKKGDKGGKGKKDGEGGRGNAGARILLSKL</sequence>
<keyword evidence="1" id="KW-0677">Repeat</keyword>
<feature type="region of interest" description="Disordered" evidence="5">
    <location>
        <begin position="676"/>
        <end position="721"/>
    </location>
</feature>
<dbReference type="PANTHER" id="PTHR13389:SF0">
    <property type="entry name" value="PUMILIO HOMOLOG 3"/>
    <property type="match status" value="1"/>
</dbReference>
<comment type="function">
    <text evidence="3">RNA-binding nucleolar protein required for pre-rRNA processing. Involved in production of 18S rRNA and assembly of small ribosomal subunit.</text>
</comment>
<dbReference type="AlphaFoldDB" id="A0A6A6T2C4"/>
<feature type="compositionally biased region" description="Basic and acidic residues" evidence="5">
    <location>
        <begin position="22"/>
        <end position="35"/>
    </location>
</feature>
<dbReference type="InterPro" id="IPR016024">
    <property type="entry name" value="ARM-type_fold"/>
</dbReference>
<dbReference type="GO" id="GO:0003729">
    <property type="term" value="F:mRNA binding"/>
    <property type="evidence" value="ECO:0007669"/>
    <property type="project" value="TreeGrafter"/>
</dbReference>
<dbReference type="PANTHER" id="PTHR13389">
    <property type="entry name" value="PUMILIO HOMOLOG 3"/>
    <property type="match status" value="1"/>
</dbReference>
<feature type="compositionally biased region" description="Basic and acidic residues" evidence="5">
    <location>
        <begin position="696"/>
        <end position="707"/>
    </location>
</feature>
<dbReference type="InterPro" id="IPR001313">
    <property type="entry name" value="Pumilio_RNA-bd_rpt"/>
</dbReference>
<feature type="compositionally biased region" description="Polar residues" evidence="5">
    <location>
        <begin position="95"/>
        <end position="110"/>
    </location>
</feature>
<evidence type="ECO:0000256" key="1">
    <source>
        <dbReference type="ARBA" id="ARBA00022737"/>
    </source>
</evidence>
<dbReference type="InterPro" id="IPR011989">
    <property type="entry name" value="ARM-like"/>
</dbReference>
<dbReference type="InterPro" id="IPR033133">
    <property type="entry name" value="PUM-HD"/>
</dbReference>
<feature type="domain" description="PUM-HD" evidence="6">
    <location>
        <begin position="142"/>
        <end position="518"/>
    </location>
</feature>
<feature type="compositionally biased region" description="Acidic residues" evidence="5">
    <location>
        <begin position="36"/>
        <end position="47"/>
    </location>
</feature>
<gene>
    <name evidence="7" type="ORF">K491DRAFT_779982</name>
</gene>
<dbReference type="InterPro" id="IPR012959">
    <property type="entry name" value="CPL_dom"/>
</dbReference>
<keyword evidence="2" id="KW-0694">RNA-binding</keyword>
<dbReference type="GO" id="GO:0006417">
    <property type="term" value="P:regulation of translation"/>
    <property type="evidence" value="ECO:0007669"/>
    <property type="project" value="TreeGrafter"/>
</dbReference>
<protein>
    <submittedName>
        <fullName evidence="7">ARM repeat-containing protein</fullName>
    </submittedName>
</protein>
<keyword evidence="8" id="KW-1185">Reference proteome</keyword>
<evidence type="ECO:0000313" key="8">
    <source>
        <dbReference type="Proteomes" id="UP000799324"/>
    </source>
</evidence>
<accession>A0A6A6T2C4</accession>
<evidence type="ECO:0000256" key="3">
    <source>
        <dbReference type="ARBA" id="ARBA00024893"/>
    </source>
</evidence>
<evidence type="ECO:0000313" key="7">
    <source>
        <dbReference type="EMBL" id="KAF2653910.1"/>
    </source>
</evidence>
<feature type="region of interest" description="Disordered" evidence="5">
    <location>
        <begin position="1"/>
        <end position="134"/>
    </location>
</feature>
<proteinExistence type="predicted"/>
<organism evidence="7 8">
    <name type="scientific">Lophiostoma macrostomum CBS 122681</name>
    <dbReference type="NCBI Taxonomy" id="1314788"/>
    <lineage>
        <taxon>Eukaryota</taxon>
        <taxon>Fungi</taxon>
        <taxon>Dikarya</taxon>
        <taxon>Ascomycota</taxon>
        <taxon>Pezizomycotina</taxon>
        <taxon>Dothideomycetes</taxon>
        <taxon>Pleosporomycetidae</taxon>
        <taxon>Pleosporales</taxon>
        <taxon>Lophiostomataceae</taxon>
        <taxon>Lophiostoma</taxon>
    </lineage>
</organism>
<dbReference type="Pfam" id="PF08144">
    <property type="entry name" value="CPL"/>
    <property type="match status" value="1"/>
</dbReference>
<dbReference type="EMBL" id="MU004373">
    <property type="protein sequence ID" value="KAF2653910.1"/>
    <property type="molecule type" value="Genomic_DNA"/>
</dbReference>
<feature type="compositionally biased region" description="Acidic residues" evidence="5">
    <location>
        <begin position="65"/>
        <end position="75"/>
    </location>
</feature>
<feature type="compositionally biased region" description="Basic and acidic residues" evidence="5">
    <location>
        <begin position="111"/>
        <end position="126"/>
    </location>
</feature>
<reference evidence="7" key="1">
    <citation type="journal article" date="2020" name="Stud. Mycol.">
        <title>101 Dothideomycetes genomes: a test case for predicting lifestyles and emergence of pathogens.</title>
        <authorList>
            <person name="Haridas S."/>
            <person name="Albert R."/>
            <person name="Binder M."/>
            <person name="Bloem J."/>
            <person name="Labutti K."/>
            <person name="Salamov A."/>
            <person name="Andreopoulos B."/>
            <person name="Baker S."/>
            <person name="Barry K."/>
            <person name="Bills G."/>
            <person name="Bluhm B."/>
            <person name="Cannon C."/>
            <person name="Castanera R."/>
            <person name="Culley D."/>
            <person name="Daum C."/>
            <person name="Ezra D."/>
            <person name="Gonzalez J."/>
            <person name="Henrissat B."/>
            <person name="Kuo A."/>
            <person name="Liang C."/>
            <person name="Lipzen A."/>
            <person name="Lutzoni F."/>
            <person name="Magnuson J."/>
            <person name="Mondo S."/>
            <person name="Nolan M."/>
            <person name="Ohm R."/>
            <person name="Pangilinan J."/>
            <person name="Park H.-J."/>
            <person name="Ramirez L."/>
            <person name="Alfaro M."/>
            <person name="Sun H."/>
            <person name="Tritt A."/>
            <person name="Yoshinaga Y."/>
            <person name="Zwiers L.-H."/>
            <person name="Turgeon B."/>
            <person name="Goodwin S."/>
            <person name="Spatafora J."/>
            <person name="Crous P."/>
            <person name="Grigoriev I."/>
        </authorList>
    </citation>
    <scope>NUCLEOTIDE SEQUENCE</scope>
    <source>
        <strain evidence="7">CBS 122681</strain>
    </source>
</reference>
<dbReference type="PROSITE" id="PS50303">
    <property type="entry name" value="PUM_HD"/>
    <property type="match status" value="1"/>
</dbReference>
<dbReference type="SUPFAM" id="SSF48371">
    <property type="entry name" value="ARM repeat"/>
    <property type="match status" value="1"/>
</dbReference>
<evidence type="ECO:0000259" key="6">
    <source>
        <dbReference type="PROSITE" id="PS50303"/>
    </source>
</evidence>
<dbReference type="OrthoDB" id="497380at2759"/>
<dbReference type="PROSITE" id="PS50302">
    <property type="entry name" value="PUM"/>
    <property type="match status" value="1"/>
</dbReference>
<evidence type="ECO:0000256" key="5">
    <source>
        <dbReference type="SAM" id="MobiDB-lite"/>
    </source>
</evidence>
<dbReference type="Gene3D" id="1.25.10.10">
    <property type="entry name" value="Leucine-rich Repeat Variant"/>
    <property type="match status" value="1"/>
</dbReference>
<evidence type="ECO:0000256" key="4">
    <source>
        <dbReference type="PROSITE-ProRule" id="PRU00317"/>
    </source>
</evidence>
<feature type="repeat" description="Pumilio" evidence="4">
    <location>
        <begin position="201"/>
        <end position="236"/>
    </location>
</feature>
<dbReference type="InterPro" id="IPR040059">
    <property type="entry name" value="PUM3"/>
</dbReference>
<dbReference type="SMART" id="SM00025">
    <property type="entry name" value="Pumilio"/>
    <property type="match status" value="4"/>
</dbReference>
<dbReference type="GO" id="GO:0005730">
    <property type="term" value="C:nucleolus"/>
    <property type="evidence" value="ECO:0007669"/>
    <property type="project" value="TreeGrafter"/>
</dbReference>
<dbReference type="Proteomes" id="UP000799324">
    <property type="component" value="Unassembled WGS sequence"/>
</dbReference>